<protein>
    <submittedName>
        <fullName evidence="3">Rhogap domain containing protein</fullName>
    </submittedName>
</protein>
<dbReference type="Gene3D" id="1.10.555.10">
    <property type="entry name" value="Rho GTPase activation protein"/>
    <property type="match status" value="1"/>
</dbReference>
<dbReference type="Pfam" id="PF00620">
    <property type="entry name" value="RhoGAP"/>
    <property type="match status" value="1"/>
</dbReference>
<feature type="region of interest" description="Disordered" evidence="1">
    <location>
        <begin position="1"/>
        <end position="140"/>
    </location>
</feature>
<dbReference type="InterPro" id="IPR000198">
    <property type="entry name" value="RhoGAP_dom"/>
</dbReference>
<dbReference type="GO" id="GO:0007165">
    <property type="term" value="P:signal transduction"/>
    <property type="evidence" value="ECO:0007669"/>
    <property type="project" value="InterPro"/>
</dbReference>
<name>A0A0A1U416_ENTIV</name>
<dbReference type="SUPFAM" id="SSF48350">
    <property type="entry name" value="GTPase activation domain, GAP"/>
    <property type="match status" value="1"/>
</dbReference>
<dbReference type="InterPro" id="IPR037769">
    <property type="entry name" value="Abr/Bcr"/>
</dbReference>
<dbReference type="GO" id="GO:0005096">
    <property type="term" value="F:GTPase activator activity"/>
    <property type="evidence" value="ECO:0007669"/>
    <property type="project" value="InterPro"/>
</dbReference>
<evidence type="ECO:0000313" key="3">
    <source>
        <dbReference type="EMBL" id="ELP88972.1"/>
    </source>
</evidence>
<organism evidence="3 4">
    <name type="scientific">Entamoeba invadens IP1</name>
    <dbReference type="NCBI Taxonomy" id="370355"/>
    <lineage>
        <taxon>Eukaryota</taxon>
        <taxon>Amoebozoa</taxon>
        <taxon>Evosea</taxon>
        <taxon>Archamoebae</taxon>
        <taxon>Mastigamoebida</taxon>
        <taxon>Entamoebidae</taxon>
        <taxon>Entamoeba</taxon>
    </lineage>
</organism>
<dbReference type="CDD" id="cd00159">
    <property type="entry name" value="RhoGAP"/>
    <property type="match status" value="1"/>
</dbReference>
<feature type="domain" description="Rho-GAP" evidence="2">
    <location>
        <begin position="230"/>
        <end position="420"/>
    </location>
</feature>
<dbReference type="PROSITE" id="PS50238">
    <property type="entry name" value="RHOGAP"/>
    <property type="match status" value="1"/>
</dbReference>
<dbReference type="VEuPathDB" id="AmoebaDB:EIN_491710"/>
<dbReference type="RefSeq" id="XP_004255743.1">
    <property type="nucleotide sequence ID" value="XM_004255695.1"/>
</dbReference>
<dbReference type="GeneID" id="14887950"/>
<keyword evidence="4" id="KW-1185">Reference proteome</keyword>
<dbReference type="OrthoDB" id="185175at2759"/>
<accession>A0A0A1U416</accession>
<feature type="compositionally biased region" description="Basic and acidic residues" evidence="1">
    <location>
        <begin position="58"/>
        <end position="110"/>
    </location>
</feature>
<evidence type="ECO:0000259" key="2">
    <source>
        <dbReference type="PROSITE" id="PS50238"/>
    </source>
</evidence>
<dbReference type="AlphaFoldDB" id="A0A0A1U416"/>
<dbReference type="InterPro" id="IPR008936">
    <property type="entry name" value="Rho_GTPase_activation_prot"/>
</dbReference>
<gene>
    <name evidence="3" type="ORF">EIN_491710</name>
</gene>
<dbReference type="EMBL" id="KB206684">
    <property type="protein sequence ID" value="ELP88972.1"/>
    <property type="molecule type" value="Genomic_DNA"/>
</dbReference>
<dbReference type="SMART" id="SM00324">
    <property type="entry name" value="RhoGAP"/>
    <property type="match status" value="1"/>
</dbReference>
<sequence length="531" mass="60495">KTEKADKSCETPPLTPKKKARKSDNPDKEKIQRAATYALDDKDGYGSPIRTSGSCDLTPDKPKRIEKEKTKESIKASPRKDRKEEKKKEKEKEKEKKKEEKEKKQDELRKSKQLAPSDPKTRTDKKLEKRKSDVSEAKKEKKNIEVTVEIGFLIQNFQKVMKCCSGMTVREVIEKNMLTIKEGMHDDVVVYKSNGEIVLMDDTISSCADGNKAYLYVSKSGRRSAKQITFDVEEKEKEKSKDGKAIDVQTVFNLARWIYIHGIEVEGLFRVNGDQGFVRKKLEKMAKHSEHPTEFLVEMNHGVTDVHNVVGVLKSYLRESCHGIFNLSDADIVLNSEDRASKLNGIITRLTESDKLSLCIMLNLAEAIIELKEYNSMGLSNVAVVFGPMLIHSNGAVSIMGTQCQLEMAVLLINNAQNIRKLLCIDTFFPVEETISKFETPAEFRRSEGEIDRFMYDISCLDKDTQDLAHDIVGWMESLLGGQEKEAIHWVDVFYKENTDHFLYIVNMLTPDFVLEVTESILAQTKDDMKQ</sequence>
<feature type="compositionally biased region" description="Basic and acidic residues" evidence="1">
    <location>
        <begin position="22"/>
        <end position="32"/>
    </location>
</feature>
<evidence type="ECO:0000256" key="1">
    <source>
        <dbReference type="SAM" id="MobiDB-lite"/>
    </source>
</evidence>
<feature type="non-terminal residue" evidence="3">
    <location>
        <position position="1"/>
    </location>
</feature>
<evidence type="ECO:0000313" key="4">
    <source>
        <dbReference type="Proteomes" id="UP000014680"/>
    </source>
</evidence>
<reference evidence="3 4" key="1">
    <citation type="submission" date="2012-10" db="EMBL/GenBank/DDBJ databases">
        <authorList>
            <person name="Zafar N."/>
            <person name="Inman J."/>
            <person name="Hall N."/>
            <person name="Lorenzi H."/>
            <person name="Caler E."/>
        </authorList>
    </citation>
    <scope>NUCLEOTIDE SEQUENCE [LARGE SCALE GENOMIC DNA]</scope>
    <source>
        <strain evidence="3 4">IP1</strain>
    </source>
</reference>
<dbReference type="PANTHER" id="PTHR23182:SF1">
    <property type="entry name" value="RHO GTPASE ACTIVATING PROTEIN AT 1A, ISOFORM E"/>
    <property type="match status" value="1"/>
</dbReference>
<dbReference type="OMA" id="FSHINMM"/>
<dbReference type="PANTHER" id="PTHR23182">
    <property type="entry name" value="BREAKPOINT CLUSTER REGION PROTEIN BCR"/>
    <property type="match status" value="1"/>
</dbReference>
<feature type="compositionally biased region" description="Basic and acidic residues" evidence="1">
    <location>
        <begin position="119"/>
        <end position="140"/>
    </location>
</feature>
<dbReference type="Proteomes" id="UP000014680">
    <property type="component" value="Unassembled WGS sequence"/>
</dbReference>
<dbReference type="KEGG" id="eiv:EIN_491710"/>
<proteinExistence type="predicted"/>